<dbReference type="Proteomes" id="UP000188947">
    <property type="component" value="Unassembled WGS sequence"/>
</dbReference>
<protein>
    <submittedName>
        <fullName evidence="6">Transmembrane signal peptide protein</fullName>
    </submittedName>
</protein>
<feature type="domain" description="Predicted membrane protein YciQ-like C-terminal" evidence="5">
    <location>
        <begin position="290"/>
        <end position="469"/>
    </location>
</feature>
<sequence>MKRLFLFFLFSFLCFFKAQEYDGKESADDAVPLERATPLLIDTSSSEGILSFHSDITVHKDASLTVTETIKINSLGNAFKRGIFRTFPYVRNLNGKTERVKFKIISVKKDGVKEHYSTTYEGNEKTIYIGNEDTFLNPGQYTYEITYETPNQIGFFDKYDELYWNVNGMAWAFRMDKITATVHLPDGAKILQSSCYTGTQGSTASNCSSRTISDTEIEWDGGSLGQQENLTIAVGFPKGIVLPPPPPSFLEKNGISIFLVLAFGGLLFYGYNSWKKYGVDPEKPVVYPQFNVPGDMSPAAMGYIHKESYSPSYITASLVNLAIKKYVVIKEVTHKALWGAGSKIYEISKIKGPDGKLAKEEIGLMNDLFQTSSKIELDGSYNSKVAKAVRDFVHNLLFQHEALIKEGNNVSKVIWPGVAVFGIFLVTFLITCFMEDNTNQLVIGMFSFVFILIFFIIMMAVMPKVEGQGRGCVIAFVAVFFLPFFIGLLIFLTVGEFTLNSKACFIFLMGGIVFLLVYRWLIKKPSEEKLRKQSLIEGFKMYMGAAENEVIKFHNPPQMTPEIFETYLPYAMVLGVDKIWGKKFQDMLEQMSVEYTNNWYTGSTMGFAGLGSTLNSSLTNSIQSTSTPPSSSSSGSGSSSSSGSSGGGFSGGGGGGGGGGGW</sequence>
<gene>
    <name evidence="6" type="ORF">BMF97_01875</name>
</gene>
<organism evidence="6 7">
    <name type="scientific">Elizabethkingia meningoseptica</name>
    <name type="common">Chryseobacterium meningosepticum</name>
    <dbReference type="NCBI Taxonomy" id="238"/>
    <lineage>
        <taxon>Bacteria</taxon>
        <taxon>Pseudomonadati</taxon>
        <taxon>Bacteroidota</taxon>
        <taxon>Flavobacteriia</taxon>
        <taxon>Flavobacteriales</taxon>
        <taxon>Weeksellaceae</taxon>
        <taxon>Elizabethkingia</taxon>
    </lineage>
</organism>
<dbReference type="STRING" id="238.BBD35_02235"/>
<proteinExistence type="predicted"/>
<feature type="domain" description="DUF2207" evidence="4">
    <location>
        <begin position="49"/>
        <end position="236"/>
    </location>
</feature>
<dbReference type="eggNOG" id="COG4907">
    <property type="taxonomic scope" value="Bacteria"/>
</dbReference>
<dbReference type="Pfam" id="PF20990">
    <property type="entry name" value="DUF2207_C"/>
    <property type="match status" value="2"/>
</dbReference>
<feature type="transmembrane region" description="Helical" evidence="2">
    <location>
        <begin position="440"/>
        <end position="461"/>
    </location>
</feature>
<feature type="transmembrane region" description="Helical" evidence="2">
    <location>
        <begin position="505"/>
        <end position="522"/>
    </location>
</feature>
<keyword evidence="2" id="KW-1133">Transmembrane helix</keyword>
<keyword evidence="7" id="KW-1185">Reference proteome</keyword>
<evidence type="ECO:0000256" key="3">
    <source>
        <dbReference type="SAM" id="SignalP"/>
    </source>
</evidence>
<dbReference type="AlphaFoldDB" id="A0A1T3IAP7"/>
<evidence type="ECO:0000313" key="6">
    <source>
        <dbReference type="EMBL" id="OOH98042.1"/>
    </source>
</evidence>
<feature type="transmembrane region" description="Helical" evidence="2">
    <location>
        <begin position="413"/>
        <end position="434"/>
    </location>
</feature>
<name>A0A1T3IAP7_ELIME</name>
<reference evidence="6 7" key="1">
    <citation type="submission" date="2016-11" db="EMBL/GenBank/DDBJ databases">
        <title>Genome sequence and comparative genomic analysis of clinical strain Elizabethkingia meningoseptica 61421 PRCM.</title>
        <authorList>
            <person name="Wang M."/>
            <person name="Hu S."/>
            <person name="Cao L."/>
            <person name="Jiang T."/>
            <person name="Zhou Y."/>
            <person name="Ming D."/>
        </authorList>
    </citation>
    <scope>NUCLEOTIDE SEQUENCE [LARGE SCALE GENOMIC DNA]</scope>
    <source>
        <strain evidence="6 7">61421 PRCM</strain>
    </source>
</reference>
<keyword evidence="3" id="KW-0732">Signal</keyword>
<feature type="domain" description="Predicted membrane protein YciQ-like C-terminal" evidence="5">
    <location>
        <begin position="471"/>
        <end position="584"/>
    </location>
</feature>
<feature type="transmembrane region" description="Helical" evidence="2">
    <location>
        <begin position="254"/>
        <end position="271"/>
    </location>
</feature>
<dbReference type="InterPro" id="IPR048389">
    <property type="entry name" value="YciQ-like_C"/>
</dbReference>
<dbReference type="EMBL" id="MPOG01000001">
    <property type="protein sequence ID" value="OOH98042.1"/>
    <property type="molecule type" value="Genomic_DNA"/>
</dbReference>
<accession>A0A1T3IAP7</accession>
<keyword evidence="2 6" id="KW-0812">Transmembrane</keyword>
<evidence type="ECO:0000256" key="2">
    <source>
        <dbReference type="SAM" id="Phobius"/>
    </source>
</evidence>
<evidence type="ECO:0000256" key="1">
    <source>
        <dbReference type="SAM" id="MobiDB-lite"/>
    </source>
</evidence>
<feature type="compositionally biased region" description="Gly residues" evidence="1">
    <location>
        <begin position="644"/>
        <end position="662"/>
    </location>
</feature>
<dbReference type="Pfam" id="PF09972">
    <property type="entry name" value="DUF2207"/>
    <property type="match status" value="1"/>
</dbReference>
<evidence type="ECO:0000259" key="5">
    <source>
        <dbReference type="Pfam" id="PF20990"/>
    </source>
</evidence>
<evidence type="ECO:0000259" key="4">
    <source>
        <dbReference type="Pfam" id="PF09972"/>
    </source>
</evidence>
<comment type="caution">
    <text evidence="6">The sequence shown here is derived from an EMBL/GenBank/DDBJ whole genome shotgun (WGS) entry which is preliminary data.</text>
</comment>
<dbReference type="InterPro" id="IPR018702">
    <property type="entry name" value="DUF2207"/>
</dbReference>
<feature type="signal peptide" evidence="3">
    <location>
        <begin position="1"/>
        <end position="20"/>
    </location>
</feature>
<feature type="compositionally biased region" description="Low complexity" evidence="1">
    <location>
        <begin position="618"/>
        <end position="643"/>
    </location>
</feature>
<feature type="chain" id="PRO_5030034719" evidence="3">
    <location>
        <begin position="21"/>
        <end position="662"/>
    </location>
</feature>
<feature type="transmembrane region" description="Helical" evidence="2">
    <location>
        <begin position="473"/>
        <end position="493"/>
    </location>
</feature>
<dbReference type="OrthoDB" id="9767603at2"/>
<dbReference type="RefSeq" id="WP_070904800.1">
    <property type="nucleotide sequence ID" value="NZ_CP016378.1"/>
</dbReference>
<feature type="region of interest" description="Disordered" evidence="1">
    <location>
        <begin position="618"/>
        <end position="662"/>
    </location>
</feature>
<keyword evidence="2" id="KW-0472">Membrane</keyword>
<evidence type="ECO:0000313" key="7">
    <source>
        <dbReference type="Proteomes" id="UP000188947"/>
    </source>
</evidence>